<protein>
    <submittedName>
        <fullName evidence="2">Universal stress protein</fullName>
    </submittedName>
</protein>
<name>A0A345E098_9EURY</name>
<dbReference type="SUPFAM" id="SSF52402">
    <property type="entry name" value="Adenine nucleotide alpha hydrolases-like"/>
    <property type="match status" value="1"/>
</dbReference>
<sequence>MPRTHLVVVNDGHNLHSALDYTCETFPDDTIVGLYVDTADDGPRSIRWDDSATPATDWIDGHREEARRHFDDAQAVADKYGVTLETVAAFGKLTDVIRQYCTQHSITTVIVGTADRDAFSSYVVADDVTRIANTAPVPVVVV</sequence>
<dbReference type="Proteomes" id="UP000252985">
    <property type="component" value="Chromosome"/>
</dbReference>
<evidence type="ECO:0000313" key="3">
    <source>
        <dbReference type="EMBL" id="AXG08967.1"/>
    </source>
</evidence>
<dbReference type="Pfam" id="PF00582">
    <property type="entry name" value="Usp"/>
    <property type="match status" value="1"/>
</dbReference>
<dbReference type="InterPro" id="IPR006016">
    <property type="entry name" value="UspA"/>
</dbReference>
<dbReference type="RefSeq" id="WP_114584769.1">
    <property type="nucleotide sequence ID" value="NZ_CP031148.1"/>
</dbReference>
<dbReference type="Gene3D" id="3.40.50.620">
    <property type="entry name" value="HUPs"/>
    <property type="match status" value="1"/>
</dbReference>
<organism evidence="2 5">
    <name type="scientific">Haloplanus rubicundus</name>
    <dbReference type="NCBI Taxonomy" id="1547898"/>
    <lineage>
        <taxon>Archaea</taxon>
        <taxon>Methanobacteriati</taxon>
        <taxon>Methanobacteriota</taxon>
        <taxon>Stenosarchaea group</taxon>
        <taxon>Halobacteria</taxon>
        <taxon>Halobacteriales</taxon>
        <taxon>Haloferacaceae</taxon>
        <taxon>Haloplanus</taxon>
    </lineage>
</organism>
<reference evidence="2 5" key="2">
    <citation type="submission" date="2018-07" db="EMBL/GenBank/DDBJ databases">
        <title>Genome sequences of Haloplanus sp. CBA1113.</title>
        <authorList>
            <person name="Kim Y.B."/>
            <person name="Roh S.W."/>
        </authorList>
    </citation>
    <scope>NUCLEOTIDE SEQUENCE [LARGE SCALE GENOMIC DNA]</scope>
    <source>
        <strain evidence="2 5">CBA1113</strain>
    </source>
</reference>
<dbReference type="KEGG" id="haj:DU500_03740"/>
<reference evidence="3 4" key="1">
    <citation type="submission" date="2018-07" db="EMBL/GenBank/DDBJ databases">
        <title>Genome sequences of Haloplanus sp. CBA1112.</title>
        <authorList>
            <person name="Kim Y.B."/>
            <person name="Roh S.W."/>
        </authorList>
    </citation>
    <scope>NUCLEOTIDE SEQUENCE [LARGE SCALE GENOMIC DNA]</scope>
    <source>
        <strain evidence="3 4">CBA1112</strain>
    </source>
</reference>
<accession>A0A345E098</accession>
<dbReference type="OrthoDB" id="105697at2157"/>
<accession>A0A345E9U5</accession>
<proteinExistence type="predicted"/>
<dbReference type="GeneID" id="37285972"/>
<dbReference type="EMBL" id="CP031150">
    <property type="protein sequence ID" value="AXG05620.1"/>
    <property type="molecule type" value="Genomic_DNA"/>
</dbReference>
<gene>
    <name evidence="3" type="ORF">DU484_03300</name>
    <name evidence="2" type="ORF">DU500_03740</name>
</gene>
<evidence type="ECO:0000313" key="2">
    <source>
        <dbReference type="EMBL" id="AXG05620.1"/>
    </source>
</evidence>
<dbReference type="CDD" id="cd00293">
    <property type="entry name" value="USP-like"/>
    <property type="match status" value="1"/>
</dbReference>
<evidence type="ECO:0000313" key="4">
    <source>
        <dbReference type="Proteomes" id="UP000252985"/>
    </source>
</evidence>
<dbReference type="InterPro" id="IPR014729">
    <property type="entry name" value="Rossmann-like_a/b/a_fold"/>
</dbReference>
<evidence type="ECO:0000259" key="1">
    <source>
        <dbReference type="Pfam" id="PF00582"/>
    </source>
</evidence>
<feature type="domain" description="UspA" evidence="1">
    <location>
        <begin position="49"/>
        <end position="142"/>
    </location>
</feature>
<dbReference type="Proteomes" id="UP000253273">
    <property type="component" value="Chromosome"/>
</dbReference>
<dbReference type="KEGG" id="haq:DU484_03300"/>
<evidence type="ECO:0000313" key="5">
    <source>
        <dbReference type="Proteomes" id="UP000253273"/>
    </source>
</evidence>
<dbReference type="EMBL" id="CP031148">
    <property type="protein sequence ID" value="AXG08967.1"/>
    <property type="molecule type" value="Genomic_DNA"/>
</dbReference>
<keyword evidence="5" id="KW-1185">Reference proteome</keyword>
<dbReference type="AlphaFoldDB" id="A0A345E098"/>